<evidence type="ECO:0000256" key="1">
    <source>
        <dbReference type="ARBA" id="ARBA00022450"/>
    </source>
</evidence>
<evidence type="ECO:0000259" key="9">
    <source>
        <dbReference type="PROSITE" id="PS50075"/>
    </source>
</evidence>
<evidence type="ECO:0000256" key="5">
    <source>
        <dbReference type="ARBA" id="ARBA00023002"/>
    </source>
</evidence>
<dbReference type="InterPro" id="IPR029063">
    <property type="entry name" value="SAM-dependent_MTases_sf"/>
</dbReference>
<reference evidence="12" key="1">
    <citation type="journal article" date="2023" name="Mol. Phylogenet. Evol.">
        <title>Genome-scale phylogeny and comparative genomics of the fungal order Sordariales.</title>
        <authorList>
            <person name="Hensen N."/>
            <person name="Bonometti L."/>
            <person name="Westerberg I."/>
            <person name="Brannstrom I.O."/>
            <person name="Guillou S."/>
            <person name="Cros-Aarteil S."/>
            <person name="Calhoun S."/>
            <person name="Haridas S."/>
            <person name="Kuo A."/>
            <person name="Mondo S."/>
            <person name="Pangilinan J."/>
            <person name="Riley R."/>
            <person name="LaButti K."/>
            <person name="Andreopoulos B."/>
            <person name="Lipzen A."/>
            <person name="Chen C."/>
            <person name="Yan M."/>
            <person name="Daum C."/>
            <person name="Ng V."/>
            <person name="Clum A."/>
            <person name="Steindorff A."/>
            <person name="Ohm R.A."/>
            <person name="Martin F."/>
            <person name="Silar P."/>
            <person name="Natvig D.O."/>
            <person name="Lalanne C."/>
            <person name="Gautier V."/>
            <person name="Ament-Velasquez S.L."/>
            <person name="Kruys A."/>
            <person name="Hutchinson M.I."/>
            <person name="Powell A.J."/>
            <person name="Barry K."/>
            <person name="Miller A.N."/>
            <person name="Grigoriev I.V."/>
            <person name="Debuchy R."/>
            <person name="Gladieux P."/>
            <person name="Hiltunen Thoren M."/>
            <person name="Johannesson H."/>
        </authorList>
    </citation>
    <scope>NUCLEOTIDE SEQUENCE</scope>
    <source>
        <strain evidence="12">PSN293</strain>
    </source>
</reference>
<dbReference type="InterPro" id="IPR042104">
    <property type="entry name" value="PKS_dehydratase_sf"/>
</dbReference>
<dbReference type="Pfam" id="PF02801">
    <property type="entry name" value="Ketoacyl-synt_C"/>
    <property type="match status" value="1"/>
</dbReference>
<dbReference type="InterPro" id="IPR020841">
    <property type="entry name" value="PKS_Beta-ketoAc_synthase_dom"/>
</dbReference>
<dbReference type="PANTHER" id="PTHR43775:SF29">
    <property type="entry name" value="ASPERFURANONE POLYKETIDE SYNTHASE AFOG-RELATED"/>
    <property type="match status" value="1"/>
</dbReference>
<name>A0AAN6Y5B1_9PEZI</name>
<evidence type="ECO:0000313" key="13">
    <source>
        <dbReference type="Proteomes" id="UP001301769"/>
    </source>
</evidence>
<dbReference type="InterPro" id="IPR057326">
    <property type="entry name" value="KR_dom"/>
</dbReference>
<dbReference type="SUPFAM" id="SSF52151">
    <property type="entry name" value="FabD/lysophospholipase-like"/>
    <property type="match status" value="1"/>
</dbReference>
<dbReference type="InterPro" id="IPR016039">
    <property type="entry name" value="Thiolase-like"/>
</dbReference>
<dbReference type="GO" id="GO:0016491">
    <property type="term" value="F:oxidoreductase activity"/>
    <property type="evidence" value="ECO:0007669"/>
    <property type="project" value="UniProtKB-KW"/>
</dbReference>
<dbReference type="InterPro" id="IPR018201">
    <property type="entry name" value="Ketoacyl_synth_AS"/>
</dbReference>
<dbReference type="InterPro" id="IPR056501">
    <property type="entry name" value="NAD-bd_HRPKS_sdrA"/>
</dbReference>
<reference evidence="12" key="2">
    <citation type="submission" date="2023-05" db="EMBL/GenBank/DDBJ databases">
        <authorList>
            <consortium name="Lawrence Berkeley National Laboratory"/>
            <person name="Steindorff A."/>
            <person name="Hensen N."/>
            <person name="Bonometti L."/>
            <person name="Westerberg I."/>
            <person name="Brannstrom I.O."/>
            <person name="Guillou S."/>
            <person name="Cros-Aarteil S."/>
            <person name="Calhoun S."/>
            <person name="Haridas S."/>
            <person name="Kuo A."/>
            <person name="Mondo S."/>
            <person name="Pangilinan J."/>
            <person name="Riley R."/>
            <person name="Labutti K."/>
            <person name="Andreopoulos B."/>
            <person name="Lipzen A."/>
            <person name="Chen C."/>
            <person name="Yanf M."/>
            <person name="Daum C."/>
            <person name="Ng V."/>
            <person name="Clum A."/>
            <person name="Ohm R."/>
            <person name="Martin F."/>
            <person name="Silar P."/>
            <person name="Natvig D."/>
            <person name="Lalanne C."/>
            <person name="Gautier V."/>
            <person name="Ament-Velasquez S.L."/>
            <person name="Kruys A."/>
            <person name="Hutchinson M.I."/>
            <person name="Powell A.J."/>
            <person name="Barry K."/>
            <person name="Miller A.N."/>
            <person name="Grigoriev I.V."/>
            <person name="Debuchy R."/>
            <person name="Gladieux P."/>
            <person name="Thoren M.H."/>
            <person name="Johannesson H."/>
        </authorList>
    </citation>
    <scope>NUCLEOTIDE SEQUENCE</scope>
    <source>
        <strain evidence="12">PSN293</strain>
    </source>
</reference>
<dbReference type="Pfam" id="PF08659">
    <property type="entry name" value="KR"/>
    <property type="match status" value="1"/>
</dbReference>
<dbReference type="InterPro" id="IPR014031">
    <property type="entry name" value="Ketoacyl_synth_C"/>
</dbReference>
<dbReference type="InterPro" id="IPR016036">
    <property type="entry name" value="Malonyl_transacylase_ACP-bd"/>
</dbReference>
<dbReference type="InterPro" id="IPR032821">
    <property type="entry name" value="PKS_assoc"/>
</dbReference>
<dbReference type="GO" id="GO:0004315">
    <property type="term" value="F:3-oxoacyl-[acyl-carrier-protein] synthase activity"/>
    <property type="evidence" value="ECO:0007669"/>
    <property type="project" value="InterPro"/>
</dbReference>
<dbReference type="InterPro" id="IPR036291">
    <property type="entry name" value="NAD(P)-bd_dom_sf"/>
</dbReference>
<evidence type="ECO:0000259" key="11">
    <source>
        <dbReference type="PROSITE" id="PS52019"/>
    </source>
</evidence>
<evidence type="ECO:0000256" key="4">
    <source>
        <dbReference type="ARBA" id="ARBA00022857"/>
    </source>
</evidence>
<dbReference type="SUPFAM" id="SSF53901">
    <property type="entry name" value="Thiolase-like"/>
    <property type="match status" value="1"/>
</dbReference>
<keyword evidence="5" id="KW-0560">Oxidoreductase</keyword>
<accession>A0AAN6Y5B1</accession>
<dbReference type="InterPro" id="IPR013154">
    <property type="entry name" value="ADH-like_N"/>
</dbReference>
<dbReference type="InterPro" id="IPR009081">
    <property type="entry name" value="PP-bd_ACP"/>
</dbReference>
<dbReference type="InterPro" id="IPR014043">
    <property type="entry name" value="Acyl_transferase_dom"/>
</dbReference>
<dbReference type="Pfam" id="PF08240">
    <property type="entry name" value="ADH_N"/>
    <property type="match status" value="1"/>
</dbReference>
<evidence type="ECO:0000256" key="3">
    <source>
        <dbReference type="ARBA" id="ARBA00022679"/>
    </source>
</evidence>
<dbReference type="InterPro" id="IPR020843">
    <property type="entry name" value="ER"/>
</dbReference>
<dbReference type="PROSITE" id="PS52004">
    <property type="entry name" value="KS3_2"/>
    <property type="match status" value="1"/>
</dbReference>
<dbReference type="PANTHER" id="PTHR43775">
    <property type="entry name" value="FATTY ACID SYNTHASE"/>
    <property type="match status" value="1"/>
</dbReference>
<dbReference type="PROSITE" id="PS52019">
    <property type="entry name" value="PKS_MFAS_DH"/>
    <property type="match status" value="1"/>
</dbReference>
<dbReference type="Pfam" id="PF14765">
    <property type="entry name" value="PS-DH"/>
    <property type="match status" value="1"/>
</dbReference>
<dbReference type="GO" id="GO:1901336">
    <property type="term" value="P:lactone biosynthetic process"/>
    <property type="evidence" value="ECO:0007669"/>
    <property type="project" value="UniProtKB-ARBA"/>
</dbReference>
<dbReference type="InterPro" id="IPR001227">
    <property type="entry name" value="Ac_transferase_dom_sf"/>
</dbReference>
<dbReference type="InterPro" id="IPR006162">
    <property type="entry name" value="Ppantetheine_attach_site"/>
</dbReference>
<dbReference type="Gene3D" id="3.10.129.110">
    <property type="entry name" value="Polyketide synthase dehydratase"/>
    <property type="match status" value="1"/>
</dbReference>
<organism evidence="12 13">
    <name type="scientific">Rhypophila decipiens</name>
    <dbReference type="NCBI Taxonomy" id="261697"/>
    <lineage>
        <taxon>Eukaryota</taxon>
        <taxon>Fungi</taxon>
        <taxon>Dikarya</taxon>
        <taxon>Ascomycota</taxon>
        <taxon>Pezizomycotina</taxon>
        <taxon>Sordariomycetes</taxon>
        <taxon>Sordariomycetidae</taxon>
        <taxon>Sordariales</taxon>
        <taxon>Naviculisporaceae</taxon>
        <taxon>Rhypophila</taxon>
    </lineage>
</organism>
<dbReference type="InterPro" id="IPR036736">
    <property type="entry name" value="ACP-like_sf"/>
</dbReference>
<dbReference type="InterPro" id="IPR016035">
    <property type="entry name" value="Acyl_Trfase/lysoPLipase"/>
</dbReference>
<dbReference type="InterPro" id="IPR011032">
    <property type="entry name" value="GroES-like_sf"/>
</dbReference>
<dbReference type="SMART" id="SM00827">
    <property type="entry name" value="PKS_AT"/>
    <property type="match status" value="1"/>
</dbReference>
<dbReference type="EMBL" id="MU858133">
    <property type="protein sequence ID" value="KAK4212160.1"/>
    <property type="molecule type" value="Genomic_DNA"/>
</dbReference>
<keyword evidence="4" id="KW-0521">NADP</keyword>
<dbReference type="SMART" id="SM00825">
    <property type="entry name" value="PKS_KS"/>
    <property type="match status" value="1"/>
</dbReference>
<dbReference type="InterPro" id="IPR014030">
    <property type="entry name" value="Ketoacyl_synth_N"/>
</dbReference>
<dbReference type="GO" id="GO:0031177">
    <property type="term" value="F:phosphopantetheine binding"/>
    <property type="evidence" value="ECO:0007669"/>
    <property type="project" value="InterPro"/>
</dbReference>
<dbReference type="SMART" id="SM00823">
    <property type="entry name" value="PKS_PP"/>
    <property type="match status" value="1"/>
</dbReference>
<dbReference type="GO" id="GO:0030639">
    <property type="term" value="P:polyketide biosynthetic process"/>
    <property type="evidence" value="ECO:0007669"/>
    <property type="project" value="UniProtKB-ARBA"/>
</dbReference>
<keyword evidence="1" id="KW-0596">Phosphopantetheine</keyword>
<dbReference type="Pfam" id="PF13602">
    <property type="entry name" value="ADH_zinc_N_2"/>
    <property type="match status" value="1"/>
</dbReference>
<dbReference type="InterPro" id="IPR013217">
    <property type="entry name" value="Methyltransf_12"/>
</dbReference>
<evidence type="ECO:0000256" key="2">
    <source>
        <dbReference type="ARBA" id="ARBA00022553"/>
    </source>
</evidence>
<evidence type="ECO:0008006" key="14">
    <source>
        <dbReference type="Google" id="ProtNLM"/>
    </source>
</evidence>
<dbReference type="InterPro" id="IPR020807">
    <property type="entry name" value="PKS_DH"/>
</dbReference>
<dbReference type="Gene3D" id="3.40.366.10">
    <property type="entry name" value="Malonyl-Coenzyme A Acyl Carrier Protein, domain 2"/>
    <property type="match status" value="1"/>
</dbReference>
<dbReference type="SUPFAM" id="SSF47336">
    <property type="entry name" value="ACP-like"/>
    <property type="match status" value="1"/>
</dbReference>
<feature type="domain" description="Ketosynthase family 3 (KS3)" evidence="10">
    <location>
        <begin position="1"/>
        <end position="427"/>
    </location>
</feature>
<dbReference type="InterPro" id="IPR050091">
    <property type="entry name" value="PKS_NRPS_Biosynth_Enz"/>
</dbReference>
<dbReference type="Pfam" id="PF23297">
    <property type="entry name" value="ACP_SdgA_C"/>
    <property type="match status" value="1"/>
</dbReference>
<dbReference type="SUPFAM" id="SSF51735">
    <property type="entry name" value="NAD(P)-binding Rossmann-fold domains"/>
    <property type="match status" value="2"/>
</dbReference>
<dbReference type="Pfam" id="PF08242">
    <property type="entry name" value="Methyltransf_12"/>
    <property type="match status" value="1"/>
</dbReference>
<evidence type="ECO:0000256" key="6">
    <source>
        <dbReference type="ARBA" id="ARBA00023268"/>
    </source>
</evidence>
<feature type="domain" description="Carrier" evidence="9">
    <location>
        <begin position="2546"/>
        <end position="2626"/>
    </location>
</feature>
<dbReference type="SUPFAM" id="SSF55048">
    <property type="entry name" value="Probable ACP-binding domain of malonyl-CoA ACP transacylase"/>
    <property type="match status" value="1"/>
</dbReference>
<keyword evidence="3" id="KW-0808">Transferase</keyword>
<dbReference type="SUPFAM" id="SSF50129">
    <property type="entry name" value="GroES-like"/>
    <property type="match status" value="1"/>
</dbReference>
<gene>
    <name evidence="12" type="ORF">QBC37DRAFT_288666</name>
</gene>
<dbReference type="Gene3D" id="1.10.1200.10">
    <property type="entry name" value="ACP-like"/>
    <property type="match status" value="1"/>
</dbReference>
<comment type="caution">
    <text evidence="12">The sequence shown here is derived from an EMBL/GenBank/DDBJ whole genome shotgun (WGS) entry which is preliminary data.</text>
</comment>
<dbReference type="SMART" id="SM00829">
    <property type="entry name" value="PKS_ER"/>
    <property type="match status" value="1"/>
</dbReference>
<feature type="region of interest" description="C-terminal hotdog fold" evidence="8">
    <location>
        <begin position="1138"/>
        <end position="1297"/>
    </location>
</feature>
<dbReference type="CDD" id="cd05195">
    <property type="entry name" value="enoyl_red"/>
    <property type="match status" value="1"/>
</dbReference>
<feature type="domain" description="PKS/mFAS DH" evidence="11">
    <location>
        <begin position="968"/>
        <end position="1297"/>
    </location>
</feature>
<feature type="active site" description="Proton donor; for dehydratase activity" evidence="8">
    <location>
        <position position="1198"/>
    </location>
</feature>
<evidence type="ECO:0000256" key="8">
    <source>
        <dbReference type="PROSITE-ProRule" id="PRU01363"/>
    </source>
</evidence>
<feature type="region of interest" description="N-terminal hotdog fold" evidence="8">
    <location>
        <begin position="968"/>
        <end position="1103"/>
    </location>
</feature>
<dbReference type="InterPro" id="IPR020806">
    <property type="entry name" value="PKS_PP-bd"/>
</dbReference>
<keyword evidence="7" id="KW-0012">Acyltransferase</keyword>
<dbReference type="PROSITE" id="PS00606">
    <property type="entry name" value="KS3_1"/>
    <property type="match status" value="1"/>
</dbReference>
<dbReference type="InterPro" id="IPR049551">
    <property type="entry name" value="PKS_DH_C"/>
</dbReference>
<dbReference type="Pfam" id="PF21089">
    <property type="entry name" value="PKS_DH_N"/>
    <property type="match status" value="1"/>
</dbReference>
<dbReference type="PROSITE" id="PS50075">
    <property type="entry name" value="CARRIER"/>
    <property type="match status" value="1"/>
</dbReference>
<keyword evidence="6" id="KW-0511">Multifunctional enzyme</keyword>
<keyword evidence="2" id="KW-0597">Phosphoprotein</keyword>
<dbReference type="Gene3D" id="3.40.50.150">
    <property type="entry name" value="Vaccinia Virus protein VP39"/>
    <property type="match status" value="1"/>
</dbReference>
<dbReference type="Gene3D" id="3.90.180.10">
    <property type="entry name" value="Medium-chain alcohol dehydrogenases, catalytic domain"/>
    <property type="match status" value="1"/>
</dbReference>
<evidence type="ECO:0000313" key="12">
    <source>
        <dbReference type="EMBL" id="KAK4212160.1"/>
    </source>
</evidence>
<dbReference type="CDD" id="cd00833">
    <property type="entry name" value="PKS"/>
    <property type="match status" value="1"/>
</dbReference>
<evidence type="ECO:0000259" key="10">
    <source>
        <dbReference type="PROSITE" id="PS52004"/>
    </source>
</evidence>
<dbReference type="Proteomes" id="UP001301769">
    <property type="component" value="Unassembled WGS sequence"/>
</dbReference>
<evidence type="ECO:0000256" key="7">
    <source>
        <dbReference type="ARBA" id="ARBA00023315"/>
    </source>
</evidence>
<dbReference type="InterPro" id="IPR049552">
    <property type="entry name" value="PKS_DH_N"/>
</dbReference>
<dbReference type="InterPro" id="IPR013968">
    <property type="entry name" value="PKS_KR"/>
</dbReference>
<dbReference type="GO" id="GO:0004312">
    <property type="term" value="F:fatty acid synthase activity"/>
    <property type="evidence" value="ECO:0007669"/>
    <property type="project" value="TreeGrafter"/>
</dbReference>
<dbReference type="Pfam" id="PF00698">
    <property type="entry name" value="Acyl_transf_1"/>
    <property type="match status" value="1"/>
</dbReference>
<dbReference type="Pfam" id="PF16197">
    <property type="entry name" value="KAsynt_C_assoc"/>
    <property type="match status" value="1"/>
</dbReference>
<keyword evidence="13" id="KW-1185">Reference proteome</keyword>
<dbReference type="Pfam" id="PF00109">
    <property type="entry name" value="ketoacyl-synt"/>
    <property type="match status" value="1"/>
</dbReference>
<dbReference type="PROSITE" id="PS00012">
    <property type="entry name" value="PHOSPHOPANTETHEINE"/>
    <property type="match status" value="1"/>
</dbReference>
<protein>
    <recommendedName>
        <fullName evidence="14">Polyketide synthase</fullName>
    </recommendedName>
</protein>
<dbReference type="GO" id="GO:0006633">
    <property type="term" value="P:fatty acid biosynthetic process"/>
    <property type="evidence" value="ECO:0007669"/>
    <property type="project" value="InterPro"/>
</dbReference>
<proteinExistence type="predicted"/>
<sequence>MQDIAIVGVAFKLPQDAVDEEGFWDMIANRRNAMTEWPASRLNIDSFYVKEHETSENKLHSRGAHFLKDDAAAFDAPFFSITAKEAAGMDPHHRLALETSFRAFENAGIPVDKLKGSRTAVFACCASDDYARMITMDPDSVPSTVATGTASSIFANRLSWYFDLRGPSVHVDTACSSGMTALDLACQAIISGSASSALVTAASLILGPQTSISLSNLGVISPDSVCYSFDHRANGYARGEGVVSLLLKPVNDAIASGDMIRAVIRSVGSNQDGRTPVLTQPSADSQEQLIRHVYSKAGLSLDKTCFFEAHGTGTPVGDPIEIKAIGRVFRSHRSAEEPLYVGSVKSNIGHLEGASGLAGIIKAILVLEKGVVPPNAMLEKVNPDIDAPFYNIEIPAASKPWPVNHLRRVSVNSFGFGGSNTHVVLDDALHYLQSRGITANHCTTATPMASSPKVCYSSSSSDDSFPANSQPRLLIWSAHNEKSLRRMIQQYEDYMSLLERRNLDKLAYTLACRRSNLLWRTYTSNIVLQSPIVKPIRSSHEPSLAFVFTGQGAQHVDMGMQLAESYPVFRATLERADNAFQSFGATWSLFDKIRNSKDINKPEYSQPLTTAIQIALVELLKSFQVIPTAVAGHSSGEIAAAYAAGALSLSSACKVAYFRGKLSGQLKTSVHGDSSLISKRMAMLAANISVDQARKFVLGGQRNLVVACINSPTNVTISGPEEEIVQLKELLDKDNVFVQKLQTGGMAYHSPAMTPIASEYLGLLGTLENGIAISGQDESLRRTVPMVSSLTGKLITSPKLLSTTQYWVDNLLSPVRFSEAINTLTRQRLTADANPITDLVEVGPHPALRRYVQETLSEISNVVGTASSASRKAGEKRTPAHRYHHVLKKSSPAVETTLQLVGELFCHGHPVSISHANQAHDSPSGKTSTEALPPLLVDCPGYPFDHSNTYWKEPRISRDYRLRPKVPSDSLGERVYDWNPLEPRWRRRLSIQSTSWTKDHQVSGSTLYPGAGMIIMAIEAVKQFHANTTRQLSGFYFQEVKFSNPIIVGKTQDESTEVIVQLRPMQKEYEKESTWSEIGIFSLYRDRWTDCFNAVVQVQFQEDYAAMTANGGLDDGLERRLGEQKTVEKYAKAVKSCTMEVDRGMFYSSCHESGLDYGECFQVLHDIRWDGSDMAIACMDVSGAEYQMPSLVHPAVIDGAFQALMPQFLKADAAGGRWPVTVPSQMRGAWFSASGWQYPETSSVQFMTYQEPKSGPAVQTVEGTVHILRQHEGTGNSSVLCSIDKIVLTPVSMDSNPASSSNVPLRGTKLLYGINWKPQLSMLTPEQLHMVCKADVFTKDDTWMRDYRHQLDSTIDKVVKKTLQELSPPQDRVRVPSSLHKYIQWMEHHVVHVSPSIPLEDENAPPLEVQLEQIRALNPAWSFFPTIAANLRSILLGETDPLQLAFTSGTSLAEKLYADLFATICDDHRFRALLNLLSHENPTMRILEVGAGTGGMTHHVLSILSDELEKGAEEGGGMKFSKYVYTDISPAFFENAAARFQEYVSTGRMEFRSLDIEGDLAAQGFAVDAQQVSQADDDGRYDLVIAGGVLHATADLATALQNVRSLLKPGGKLLLLEIMSPRNVCTNFGFGVLPGWWRCEEEWRSLCPAITEEQWDKVLRENGFSGNDLVLKDWDSQECHVSSILLTTALAPSSSKFGNGVGPKLGRVVVLVPKHTEWAGDALDVTALVQGLHGEIDRLCHHDGMVVLCLDEIKGVGPLQVDDIVISLTEITRPWLSVMTEVDFTRLQELVGRANKLLWVTIPPLDDDQYPQYSLSRGLLRGIRSENIDKCIATLEIEVRSRKSISTPSCAQFVANVFKTVFCSDSKEREFVVQNDLLMTARVYEETRLDYKVRSRVYPQLKSQPWQPGPGVKLSIATPGFLDTAEFIQDSVCKQELGSDQVEMEAKAWGLSFRDVFVALGRLEGTDLGYDCAGIVTRVGSACDTLKPGDRVCGSSLGCMRTYPRTLAKTVTKIPDSMTFEAAASFISPGITAYYSLIHIARLRKGEKILIHSASGSTGQMAIWFAKMVGAEIFATVGFQDKKDLLIREFGIAEDHIFYSRNSSFAQGVMRMTNGHGVDVVLNSLSGDGLRRSWECMAPYGRFVEIGKADITSNASLPMGGFARNISFTAVDLYHVAQSNQDLACELLKDVMDMMSKALICPPSPLHLLPVTDVEQAFRYLQSGKNTGRIIITVNNPDLVPKRLVEPPTCSFHSCASYVVVGGLGGLGRAILRWMAERGARHLIVPSRSGPTSPAASQVISELQAQGVSVMAPRCDASSSASLSSLLKTCSENGMPPIRGCINAAMVLQDAVFSNMTHAQWNLAVKTKVQTSWNLHQLLPESLDFFVLLSSLSGIYGSISQSNYAAGCNFQDALARFRVSRGQKAVSFDLGWMRNIGIVAETAAYQANRRVAADMGQIEDTELMALLDMYCTSDLPVLSVPKSQILIGAVTPADMLARGETPPVLGQRLLFASFSQVIGSTSGSSNHKRDLVDFAQLFRQAPRFEDRAEIVVQALAAKLARALSISADDVESSRQLSDYGVDSLMAVELRNWIIKDFSANVAVFDIMGGTRISSIGDLVAEKSSCLAPVSAASN</sequence>
<dbReference type="Gene3D" id="3.40.50.720">
    <property type="entry name" value="NAD(P)-binding Rossmann-like Domain"/>
    <property type="match status" value="2"/>
</dbReference>
<dbReference type="Pfam" id="PF23114">
    <property type="entry name" value="NAD-bd_HRPKS_sdrA"/>
    <property type="match status" value="1"/>
</dbReference>
<dbReference type="FunFam" id="3.40.50.720:FF:000209">
    <property type="entry name" value="Polyketide synthase Pks12"/>
    <property type="match status" value="1"/>
</dbReference>
<dbReference type="SMART" id="SM00822">
    <property type="entry name" value="PKS_KR"/>
    <property type="match status" value="1"/>
</dbReference>
<dbReference type="Gene3D" id="3.40.47.10">
    <property type="match status" value="1"/>
</dbReference>
<dbReference type="SMART" id="SM00826">
    <property type="entry name" value="PKS_DH"/>
    <property type="match status" value="1"/>
</dbReference>
<feature type="active site" description="Proton acceptor; for dehydratase activity" evidence="8">
    <location>
        <position position="1000"/>
    </location>
</feature>
<dbReference type="SUPFAM" id="SSF53335">
    <property type="entry name" value="S-adenosyl-L-methionine-dependent methyltransferases"/>
    <property type="match status" value="1"/>
</dbReference>
<dbReference type="InterPro" id="IPR049900">
    <property type="entry name" value="PKS_mFAS_DH"/>
</dbReference>